<evidence type="ECO:0008006" key="4">
    <source>
        <dbReference type="Google" id="ProtNLM"/>
    </source>
</evidence>
<reference evidence="2" key="1">
    <citation type="submission" date="2023-06" db="EMBL/GenBank/DDBJ databases">
        <title>Genome-scale phylogeny and comparative genomics of the fungal order Sordariales.</title>
        <authorList>
            <consortium name="Lawrence Berkeley National Laboratory"/>
            <person name="Hensen N."/>
            <person name="Bonometti L."/>
            <person name="Westerberg I."/>
            <person name="Brannstrom I.O."/>
            <person name="Guillou S."/>
            <person name="Cros-Aarteil S."/>
            <person name="Calhoun S."/>
            <person name="Haridas S."/>
            <person name="Kuo A."/>
            <person name="Mondo S."/>
            <person name="Pangilinan J."/>
            <person name="Riley R."/>
            <person name="Labutti K."/>
            <person name="Andreopoulos B."/>
            <person name="Lipzen A."/>
            <person name="Chen C."/>
            <person name="Yanf M."/>
            <person name="Daum C."/>
            <person name="Ng V."/>
            <person name="Clum A."/>
            <person name="Steindorff A."/>
            <person name="Ohm R."/>
            <person name="Martin F."/>
            <person name="Silar P."/>
            <person name="Natvig D."/>
            <person name="Lalanne C."/>
            <person name="Gautier V."/>
            <person name="Ament-Velasquez S.L."/>
            <person name="Kruys A."/>
            <person name="Hutchinson M.I."/>
            <person name="Powell A.J."/>
            <person name="Barry K."/>
            <person name="Miller A.N."/>
            <person name="Grigoriev I.V."/>
            <person name="Debuchy R."/>
            <person name="Gladieux P."/>
            <person name="Thoren M.H."/>
            <person name="Johannesson H."/>
        </authorList>
    </citation>
    <scope>NUCLEOTIDE SEQUENCE</scope>
    <source>
        <strain evidence="2">SMH2532-1</strain>
    </source>
</reference>
<evidence type="ECO:0000313" key="3">
    <source>
        <dbReference type="Proteomes" id="UP001174936"/>
    </source>
</evidence>
<proteinExistence type="predicted"/>
<comment type="caution">
    <text evidence="2">The sequence shown here is derived from an EMBL/GenBank/DDBJ whole genome shotgun (WGS) entry which is preliminary data.</text>
</comment>
<accession>A0AA39YSR3</accession>
<keyword evidence="1" id="KW-0732">Signal</keyword>
<evidence type="ECO:0000256" key="1">
    <source>
        <dbReference type="SAM" id="SignalP"/>
    </source>
</evidence>
<keyword evidence="3" id="KW-1185">Reference proteome</keyword>
<protein>
    <recommendedName>
        <fullName evidence="4">RHS repeat-associated core domain-containing protein</fullName>
    </recommendedName>
</protein>
<dbReference type="AlphaFoldDB" id="A0AA39YSR3"/>
<dbReference type="Proteomes" id="UP001174936">
    <property type="component" value="Unassembled WGS sequence"/>
</dbReference>
<gene>
    <name evidence="2" type="ORF">B0T16DRAFT_69721</name>
</gene>
<sequence length="318" mass="35733">MAVSMWKAWLLALISLCPFIGPVAGQYPQNYALRVNASTGETERFITFTPGGREYKVYNTTTWGYTVHLFYNCKYMREICLNIDKFLATPRGRSLHSDKLLDPEGGDFRYYAYDANTAPPGVKSGYRDTDRRDASCKNFKSRGTCPEPDQMLPMRHDGLWFTSRTKANTYNIQDVVNQITGNLIRASGIIYTCEEFPAASWVEGGNGPNRNTPANTRCVPMTCSNCPRFTKAEQNWQSQLHAAVARKLKAAFAKQTQHAWENKHTIALFKFSRVPDSPTRPNDGIVLRPASDSTEGVGQRQIVVADKGPIATRLIETR</sequence>
<name>A0AA39YSR3_9PEZI</name>
<dbReference type="EMBL" id="JAULSV010000001">
    <property type="protein sequence ID" value="KAK0657902.1"/>
    <property type="molecule type" value="Genomic_DNA"/>
</dbReference>
<feature type="chain" id="PRO_5041243965" description="RHS repeat-associated core domain-containing protein" evidence="1">
    <location>
        <begin position="26"/>
        <end position="318"/>
    </location>
</feature>
<feature type="signal peptide" evidence="1">
    <location>
        <begin position="1"/>
        <end position="25"/>
    </location>
</feature>
<organism evidence="2 3">
    <name type="scientific">Cercophora newfieldiana</name>
    <dbReference type="NCBI Taxonomy" id="92897"/>
    <lineage>
        <taxon>Eukaryota</taxon>
        <taxon>Fungi</taxon>
        <taxon>Dikarya</taxon>
        <taxon>Ascomycota</taxon>
        <taxon>Pezizomycotina</taxon>
        <taxon>Sordariomycetes</taxon>
        <taxon>Sordariomycetidae</taxon>
        <taxon>Sordariales</taxon>
        <taxon>Lasiosphaeriaceae</taxon>
        <taxon>Cercophora</taxon>
    </lineage>
</organism>
<evidence type="ECO:0000313" key="2">
    <source>
        <dbReference type="EMBL" id="KAK0657902.1"/>
    </source>
</evidence>